<dbReference type="Proteomes" id="UP000011721">
    <property type="component" value="Chromosome"/>
</dbReference>
<keyword evidence="6" id="KW-1185">Reference proteome</keyword>
<evidence type="ECO:0000256" key="3">
    <source>
        <dbReference type="SAM" id="Phobius"/>
    </source>
</evidence>
<evidence type="ECO:0000256" key="2">
    <source>
        <dbReference type="ARBA" id="ARBA00022827"/>
    </source>
</evidence>
<dbReference type="OrthoDB" id="9810588at2"/>
<dbReference type="SUPFAM" id="SSF54292">
    <property type="entry name" value="2Fe-2S ferredoxin-like"/>
    <property type="match status" value="1"/>
</dbReference>
<keyword evidence="3" id="KW-0472">Membrane</keyword>
<keyword evidence="5" id="KW-0830">Ubiquinone</keyword>
<dbReference type="InterPro" id="IPR001041">
    <property type="entry name" value="2Fe-2S_ferredoxin-type"/>
</dbReference>
<feature type="transmembrane region" description="Helical" evidence="3">
    <location>
        <begin position="6"/>
        <end position="30"/>
    </location>
</feature>
<accession>M1PNG2</accession>
<evidence type="ECO:0000313" key="6">
    <source>
        <dbReference type="Proteomes" id="UP000011721"/>
    </source>
</evidence>
<keyword evidence="2" id="KW-0274">FAD</keyword>
<proteinExistence type="predicted"/>
<dbReference type="CDD" id="cd00207">
    <property type="entry name" value="fer2"/>
    <property type="match status" value="1"/>
</dbReference>
<sequence length="145" mass="16371">MSTYFVMFYLFLIVFIVNVIQIESSAHVSVNPSQKAKMVKSYTVTILNHDLKVSCQRGYSLLNNFLINNAPIHTTCGGHANCGCCRIRILEGEKGLTQPNEREVKRLGKDLISQGWRLSCQTHSLRDITVHMPTSNELDPECSKK</sequence>
<keyword evidence="3" id="KW-0812">Transmembrane</keyword>
<name>M1PNG2_DESSD</name>
<feature type="domain" description="2Fe-2S ferredoxin-type" evidence="4">
    <location>
        <begin position="42"/>
        <end position="136"/>
    </location>
</feature>
<dbReference type="Pfam" id="PF00111">
    <property type="entry name" value="Fer2"/>
    <property type="match status" value="1"/>
</dbReference>
<evidence type="ECO:0000259" key="4">
    <source>
        <dbReference type="PROSITE" id="PS51085"/>
    </source>
</evidence>
<keyword evidence="3" id="KW-1133">Transmembrane helix</keyword>
<dbReference type="PANTHER" id="PTHR43644:SF1">
    <property type="entry name" value="NAD(P)H-FLAVIN REDUCTASE"/>
    <property type="match status" value="1"/>
</dbReference>
<dbReference type="Gene3D" id="3.10.20.30">
    <property type="match status" value="1"/>
</dbReference>
<gene>
    <name evidence="5" type="ordered locus">UWK_01401</name>
</gene>
<protein>
    <submittedName>
        <fullName evidence="5">Na+-transporting NADH:ubiquinone oxidoreductase, subunit NqrF</fullName>
    </submittedName>
</protein>
<dbReference type="InterPro" id="IPR036010">
    <property type="entry name" value="2Fe-2S_ferredoxin-like_sf"/>
</dbReference>
<dbReference type="eggNOG" id="COG2871">
    <property type="taxonomic scope" value="Bacteria"/>
</dbReference>
<evidence type="ECO:0000313" key="5">
    <source>
        <dbReference type="EMBL" id="AGF77961.1"/>
    </source>
</evidence>
<evidence type="ECO:0000256" key="1">
    <source>
        <dbReference type="ARBA" id="ARBA00022630"/>
    </source>
</evidence>
<dbReference type="STRING" id="1167006.UWK_01401"/>
<dbReference type="PANTHER" id="PTHR43644">
    <property type="entry name" value="NA(+)-TRANSLOCATING NADH-QUINONE REDUCTASE SUBUNIT"/>
    <property type="match status" value="1"/>
</dbReference>
<dbReference type="KEGG" id="dsf:UWK_01401"/>
<reference evidence="6" key="1">
    <citation type="journal article" date="2013" name="Stand. Genomic Sci.">
        <title>Complete genome sequence of Desulfocapsa sulfexigens, a marine deltaproteobacterium specialized in disproportionating inorganic sulfur compounds.</title>
        <authorList>
            <person name="Finster K.W."/>
            <person name="Kjeldsen K.U."/>
            <person name="Kube M."/>
            <person name="Reinhardt R."/>
            <person name="Mussmann M."/>
            <person name="Amann R."/>
            <person name="Schreiber L."/>
        </authorList>
    </citation>
    <scope>NUCLEOTIDE SEQUENCE [LARGE SCALE GENOMIC DNA]</scope>
    <source>
        <strain evidence="6">DSM 10523 / SB164P1</strain>
    </source>
</reference>
<dbReference type="PROSITE" id="PS51085">
    <property type="entry name" value="2FE2S_FER_2"/>
    <property type="match status" value="1"/>
</dbReference>
<dbReference type="InterPro" id="IPR012675">
    <property type="entry name" value="Beta-grasp_dom_sf"/>
</dbReference>
<keyword evidence="1" id="KW-0285">Flavoprotein</keyword>
<dbReference type="GO" id="GO:0051536">
    <property type="term" value="F:iron-sulfur cluster binding"/>
    <property type="evidence" value="ECO:0007669"/>
    <property type="project" value="InterPro"/>
</dbReference>
<dbReference type="HOGENOM" id="CLU_1783769_0_0_7"/>
<dbReference type="EMBL" id="CP003985">
    <property type="protein sequence ID" value="AGF77961.1"/>
    <property type="molecule type" value="Genomic_DNA"/>
</dbReference>
<organism evidence="5 6">
    <name type="scientific">Desulfocapsa sulfexigens (strain DSM 10523 / SB164P1)</name>
    <dbReference type="NCBI Taxonomy" id="1167006"/>
    <lineage>
        <taxon>Bacteria</taxon>
        <taxon>Pseudomonadati</taxon>
        <taxon>Thermodesulfobacteriota</taxon>
        <taxon>Desulfobulbia</taxon>
        <taxon>Desulfobulbales</taxon>
        <taxon>Desulfocapsaceae</taxon>
        <taxon>Desulfocapsa</taxon>
    </lineage>
</organism>
<dbReference type="AlphaFoldDB" id="M1PNG2"/>